<name>A0AA40VQA1_9NOST</name>
<gene>
    <name evidence="2" type="ORF">FNW02_07630</name>
</gene>
<keyword evidence="1" id="KW-1133">Transmembrane helix</keyword>
<dbReference type="NCBIfam" id="NF033486">
    <property type="entry name" value="harvest_ssl1498"/>
    <property type="match status" value="1"/>
</dbReference>
<feature type="transmembrane region" description="Helical" evidence="1">
    <location>
        <begin position="34"/>
        <end position="55"/>
    </location>
</feature>
<sequence>MYTTVNEDGILNNYATEPQVYCAEYPAIWEQRKYVLQGVFATLIVTTLVLVGFSVS</sequence>
<evidence type="ECO:0000256" key="1">
    <source>
        <dbReference type="SAM" id="Phobius"/>
    </source>
</evidence>
<evidence type="ECO:0000313" key="3">
    <source>
        <dbReference type="Proteomes" id="UP001165986"/>
    </source>
</evidence>
<dbReference type="RefSeq" id="WP_191756949.1">
    <property type="nucleotide sequence ID" value="NZ_VJXY01000006.1"/>
</dbReference>
<evidence type="ECO:0000313" key="2">
    <source>
        <dbReference type="EMBL" id="MBD6615705.1"/>
    </source>
</evidence>
<keyword evidence="3" id="KW-1185">Reference proteome</keyword>
<dbReference type="Proteomes" id="UP001165986">
    <property type="component" value="Unassembled WGS sequence"/>
</dbReference>
<proteinExistence type="predicted"/>
<dbReference type="AlphaFoldDB" id="A0AA40VQA1"/>
<dbReference type="EMBL" id="VJXY01000006">
    <property type="protein sequence ID" value="MBD6615705.1"/>
    <property type="molecule type" value="Genomic_DNA"/>
</dbReference>
<dbReference type="InterPro" id="IPR048028">
    <property type="entry name" value="Psb34-like"/>
</dbReference>
<keyword evidence="1" id="KW-0472">Membrane</keyword>
<organism evidence="2 3">
    <name type="scientific">Komarekiella delphini-convector SJRDD-AB1</name>
    <dbReference type="NCBI Taxonomy" id="2593771"/>
    <lineage>
        <taxon>Bacteria</taxon>
        <taxon>Bacillati</taxon>
        <taxon>Cyanobacteriota</taxon>
        <taxon>Cyanophyceae</taxon>
        <taxon>Nostocales</taxon>
        <taxon>Nostocaceae</taxon>
        <taxon>Komarekiella</taxon>
        <taxon>Komarekiella delphini-convector</taxon>
    </lineage>
</organism>
<protein>
    <submittedName>
        <fullName evidence="2">Ssl1498 family light-harvesting-like protein</fullName>
    </submittedName>
</protein>
<comment type="caution">
    <text evidence="2">The sequence shown here is derived from an EMBL/GenBank/DDBJ whole genome shotgun (WGS) entry which is preliminary data.</text>
</comment>
<accession>A0AA40VQA1</accession>
<keyword evidence="1" id="KW-0812">Transmembrane</keyword>
<dbReference type="Pfam" id="PF26394">
    <property type="entry name" value="Psb34"/>
    <property type="match status" value="1"/>
</dbReference>
<reference evidence="2" key="1">
    <citation type="submission" date="2019-07" db="EMBL/GenBank/DDBJ databases">
        <title>Toxilogical consequences of a new and cryptic species of cyanobacteria (Komarekiella delphini-convector) recovered from the epidermis of a bottlenose dolphin and 1500 ft. in the air.</title>
        <authorList>
            <person name="Brown A.O."/>
            <person name="Dvorak P."/>
            <person name="Villanueva C.D."/>
            <person name="Foss A.J."/>
            <person name="Garvey A.D."/>
            <person name="Gibson Q.A."/>
            <person name="Johansen J.R."/>
            <person name="Casamatta D.A."/>
        </authorList>
    </citation>
    <scope>NUCLEOTIDE SEQUENCE</scope>
    <source>
        <strain evidence="2">SJRDD-AB1</strain>
    </source>
</reference>